<dbReference type="Proteomes" id="UP001221757">
    <property type="component" value="Unassembled WGS sequence"/>
</dbReference>
<name>A0AAD7D013_MYCRO</name>
<evidence type="ECO:0000313" key="1">
    <source>
        <dbReference type="EMBL" id="KAJ7672111.1"/>
    </source>
</evidence>
<feature type="non-terminal residue" evidence="1">
    <location>
        <position position="456"/>
    </location>
</feature>
<reference evidence="1" key="1">
    <citation type="submission" date="2023-03" db="EMBL/GenBank/DDBJ databases">
        <title>Massive genome expansion in bonnet fungi (Mycena s.s.) driven by repeated elements and novel gene families across ecological guilds.</title>
        <authorList>
            <consortium name="Lawrence Berkeley National Laboratory"/>
            <person name="Harder C.B."/>
            <person name="Miyauchi S."/>
            <person name="Viragh M."/>
            <person name="Kuo A."/>
            <person name="Thoen E."/>
            <person name="Andreopoulos B."/>
            <person name="Lu D."/>
            <person name="Skrede I."/>
            <person name="Drula E."/>
            <person name="Henrissat B."/>
            <person name="Morin E."/>
            <person name="Kohler A."/>
            <person name="Barry K."/>
            <person name="LaButti K."/>
            <person name="Morin E."/>
            <person name="Salamov A."/>
            <person name="Lipzen A."/>
            <person name="Mereny Z."/>
            <person name="Hegedus B."/>
            <person name="Baldrian P."/>
            <person name="Stursova M."/>
            <person name="Weitz H."/>
            <person name="Taylor A."/>
            <person name="Grigoriev I.V."/>
            <person name="Nagy L.G."/>
            <person name="Martin F."/>
            <person name="Kauserud H."/>
        </authorList>
    </citation>
    <scope>NUCLEOTIDE SEQUENCE</scope>
    <source>
        <strain evidence="1">CBHHK067</strain>
    </source>
</reference>
<dbReference type="EMBL" id="JARKIE010000168">
    <property type="protein sequence ID" value="KAJ7672111.1"/>
    <property type="molecule type" value="Genomic_DNA"/>
</dbReference>
<sequence length="456" mass="51289">FEQNQDVLETYIECNIITRTQSVGDVWIEWVYELDLDHEVFLVDGNPLFPLNNMPDSPELFLECVGLDSYGHRSYSLSTPGKHRYNWKSPPPKVDDSVIDDYNARQPVPSHSKMTIVDLLQAPASAGSRESARIGLYEVLVGEIMQAWEIGHYVRLLEAVPDRTEIPRELLPLGLKLIKVSVARMVFSYEKADEYLVLPELEDLRIESSPAAELEEFSWLAPDICMQIVTHLDDERNAKKVVLGLVDQIILRRQSGNFAYGILFSFFHAIVVQVDPNNEFKSTTTLQFLPNFHSTSPSTPGILAVARLGYHCFTAPKTNGVPSTLPSHHFLNQVPLEVLEHIAANLDPADLESFRAVTPLFEPATDALLRYAYVENYRLLNVVRASPVVFERSESPDVIIHLFKAFSAIVPSDGTFVPELRVGNRARGAFSFSFPFAGETRKVAYEVVKHDSVDSD</sequence>
<organism evidence="1 2">
    <name type="scientific">Mycena rosella</name>
    <name type="common">Pink bonnet</name>
    <name type="synonym">Agaricus rosellus</name>
    <dbReference type="NCBI Taxonomy" id="1033263"/>
    <lineage>
        <taxon>Eukaryota</taxon>
        <taxon>Fungi</taxon>
        <taxon>Dikarya</taxon>
        <taxon>Basidiomycota</taxon>
        <taxon>Agaricomycotina</taxon>
        <taxon>Agaricomycetes</taxon>
        <taxon>Agaricomycetidae</taxon>
        <taxon>Agaricales</taxon>
        <taxon>Marasmiineae</taxon>
        <taxon>Mycenaceae</taxon>
        <taxon>Mycena</taxon>
    </lineage>
</organism>
<protein>
    <recommendedName>
        <fullName evidence="3">F-box domain-containing protein</fullName>
    </recommendedName>
</protein>
<gene>
    <name evidence="1" type="ORF">B0H17DRAFT_1243863</name>
</gene>
<dbReference type="SUPFAM" id="SSF81383">
    <property type="entry name" value="F-box domain"/>
    <property type="match status" value="1"/>
</dbReference>
<keyword evidence="2" id="KW-1185">Reference proteome</keyword>
<dbReference type="InterPro" id="IPR036047">
    <property type="entry name" value="F-box-like_dom_sf"/>
</dbReference>
<accession>A0AAD7D013</accession>
<comment type="caution">
    <text evidence="1">The sequence shown here is derived from an EMBL/GenBank/DDBJ whole genome shotgun (WGS) entry which is preliminary data.</text>
</comment>
<evidence type="ECO:0008006" key="3">
    <source>
        <dbReference type="Google" id="ProtNLM"/>
    </source>
</evidence>
<evidence type="ECO:0000313" key="2">
    <source>
        <dbReference type="Proteomes" id="UP001221757"/>
    </source>
</evidence>
<proteinExistence type="predicted"/>
<dbReference type="AlphaFoldDB" id="A0AAD7D013"/>